<dbReference type="PANTHER" id="PTHR11358">
    <property type="entry name" value="ARGINASE/AGMATINASE"/>
    <property type="match status" value="1"/>
</dbReference>
<accession>A0A1V4K4S5</accession>
<dbReference type="InterPro" id="IPR023696">
    <property type="entry name" value="Ureohydrolase_dom_sf"/>
</dbReference>
<gene>
    <name evidence="5" type="ORF">AV530_010075</name>
</gene>
<name>A0A1V4K4S5_PATFA</name>
<comment type="similarity">
    <text evidence="1">Belongs to the arginase family. Agmatinase subfamily.</text>
</comment>
<evidence type="ECO:0000256" key="4">
    <source>
        <dbReference type="RuleBase" id="RU003684"/>
    </source>
</evidence>
<evidence type="ECO:0000313" key="5">
    <source>
        <dbReference type="EMBL" id="OPJ79355.1"/>
    </source>
</evidence>
<dbReference type="PROSITE" id="PS51409">
    <property type="entry name" value="ARGINASE_2"/>
    <property type="match status" value="1"/>
</dbReference>
<evidence type="ECO:0000313" key="6">
    <source>
        <dbReference type="Proteomes" id="UP000190648"/>
    </source>
</evidence>
<dbReference type="AlphaFoldDB" id="A0A1V4K4S5"/>
<evidence type="ECO:0008006" key="7">
    <source>
        <dbReference type="Google" id="ProtNLM"/>
    </source>
</evidence>
<keyword evidence="3 4" id="KW-0378">Hydrolase</keyword>
<dbReference type="PANTHER" id="PTHR11358:SF26">
    <property type="entry name" value="GUANIDINO ACID HYDROLASE, MITOCHONDRIAL"/>
    <property type="match status" value="1"/>
</dbReference>
<reference evidence="5 6" key="1">
    <citation type="submission" date="2016-02" db="EMBL/GenBank/DDBJ databases">
        <title>Band-tailed pigeon sequencing and assembly.</title>
        <authorList>
            <person name="Soares A.E."/>
            <person name="Novak B.J."/>
            <person name="Rice E.S."/>
            <person name="O'Connell B."/>
            <person name="Chang D."/>
            <person name="Weber S."/>
            <person name="Shapiro B."/>
        </authorList>
    </citation>
    <scope>NUCLEOTIDE SEQUENCE [LARGE SCALE GENOMIC DNA]</scope>
    <source>
        <strain evidence="5">BTP2013</strain>
        <tissue evidence="5">Blood</tissue>
    </source>
</reference>
<evidence type="ECO:0000256" key="3">
    <source>
        <dbReference type="ARBA" id="ARBA00022801"/>
    </source>
</evidence>
<dbReference type="InterPro" id="IPR006035">
    <property type="entry name" value="Ureohydrolase"/>
</dbReference>
<dbReference type="GO" id="GO:0046872">
    <property type="term" value="F:metal ion binding"/>
    <property type="evidence" value="ECO:0007669"/>
    <property type="project" value="UniProtKB-KW"/>
</dbReference>
<proteinExistence type="inferred from homology"/>
<sequence length="142" mass="15643">MFPSLQQEQKCLCWVLSLSLQGKCSWCTEAIVEQRISKLGGFRVVPAEQCWGKSLAPLLREVRAQMGDKPLYISFDIDGLDPAYAPGTGTPEIAGLTPAQALEIIRGCKGLNIVGWPVHRGDGAWPFMDWGFSPFMAVFPPF</sequence>
<dbReference type="GO" id="GO:0008783">
    <property type="term" value="F:agmatinase activity"/>
    <property type="evidence" value="ECO:0007669"/>
    <property type="project" value="TreeGrafter"/>
</dbReference>
<dbReference type="Proteomes" id="UP000190648">
    <property type="component" value="Unassembled WGS sequence"/>
</dbReference>
<keyword evidence="6" id="KW-1185">Reference proteome</keyword>
<protein>
    <recommendedName>
        <fullName evidence="7">Agmatinase, mitochondrial</fullName>
    </recommendedName>
</protein>
<organism evidence="5 6">
    <name type="scientific">Patagioenas fasciata monilis</name>
    <dbReference type="NCBI Taxonomy" id="372326"/>
    <lineage>
        <taxon>Eukaryota</taxon>
        <taxon>Metazoa</taxon>
        <taxon>Chordata</taxon>
        <taxon>Craniata</taxon>
        <taxon>Vertebrata</taxon>
        <taxon>Euteleostomi</taxon>
        <taxon>Archelosauria</taxon>
        <taxon>Archosauria</taxon>
        <taxon>Dinosauria</taxon>
        <taxon>Saurischia</taxon>
        <taxon>Theropoda</taxon>
        <taxon>Coelurosauria</taxon>
        <taxon>Aves</taxon>
        <taxon>Neognathae</taxon>
        <taxon>Neoaves</taxon>
        <taxon>Columbimorphae</taxon>
        <taxon>Columbiformes</taxon>
        <taxon>Columbidae</taxon>
        <taxon>Patagioenas</taxon>
    </lineage>
</organism>
<dbReference type="STRING" id="372326.A0A1V4K4S5"/>
<evidence type="ECO:0000256" key="2">
    <source>
        <dbReference type="ARBA" id="ARBA00022723"/>
    </source>
</evidence>
<dbReference type="PROSITE" id="PS01053">
    <property type="entry name" value="ARGINASE_1"/>
    <property type="match status" value="1"/>
</dbReference>
<dbReference type="SUPFAM" id="SSF52768">
    <property type="entry name" value="Arginase/deacetylase"/>
    <property type="match status" value="1"/>
</dbReference>
<comment type="caution">
    <text evidence="5">The sequence shown here is derived from an EMBL/GenBank/DDBJ whole genome shotgun (WGS) entry which is preliminary data.</text>
</comment>
<dbReference type="InterPro" id="IPR020855">
    <property type="entry name" value="Ureohydrolase_Mn_BS"/>
</dbReference>
<evidence type="ECO:0000256" key="1">
    <source>
        <dbReference type="ARBA" id="ARBA00009227"/>
    </source>
</evidence>
<dbReference type="OrthoDB" id="9992747at2759"/>
<dbReference type="GO" id="GO:0033389">
    <property type="term" value="P:putrescine biosynthetic process from arginine, via agmatine"/>
    <property type="evidence" value="ECO:0007669"/>
    <property type="project" value="TreeGrafter"/>
</dbReference>
<keyword evidence="2" id="KW-0479">Metal-binding</keyword>
<dbReference type="Gene3D" id="3.40.800.10">
    <property type="entry name" value="Ureohydrolase domain"/>
    <property type="match status" value="1"/>
</dbReference>
<dbReference type="Pfam" id="PF00491">
    <property type="entry name" value="Arginase"/>
    <property type="match status" value="1"/>
</dbReference>
<dbReference type="EMBL" id="LSYS01004683">
    <property type="protein sequence ID" value="OPJ79355.1"/>
    <property type="molecule type" value="Genomic_DNA"/>
</dbReference>